<dbReference type="GO" id="GO:0005737">
    <property type="term" value="C:cytoplasm"/>
    <property type="evidence" value="ECO:0007669"/>
    <property type="project" value="UniProtKB-SubCell"/>
</dbReference>
<dbReference type="Gene3D" id="3.90.110.10">
    <property type="entry name" value="Lactate dehydrogenase/glycoside hydrolase, family 4, C-terminal"/>
    <property type="match status" value="1"/>
</dbReference>
<dbReference type="PANTHER" id="PTHR43128">
    <property type="entry name" value="L-2-HYDROXYCARBOXYLATE DEHYDROGENASE (NAD(P)(+))"/>
    <property type="match status" value="1"/>
</dbReference>
<dbReference type="PANTHER" id="PTHR43128:SF2">
    <property type="entry name" value="L-LACTATE DEHYDROGENASE B CHAIN"/>
    <property type="match status" value="1"/>
</dbReference>
<protein>
    <submittedName>
        <fullName evidence="6">Uncharacterized protein</fullName>
    </submittedName>
</protein>
<comment type="function">
    <text evidence="4">Interconverts simultaneously and stereospecifically pyruvate and lactate with concomitant interconversion of NADH and NAD(+).</text>
</comment>
<dbReference type="SUPFAM" id="SSF56327">
    <property type="entry name" value="LDH C-terminal domain-like"/>
    <property type="match status" value="1"/>
</dbReference>
<reference evidence="6" key="2">
    <citation type="submission" date="2025-08" db="UniProtKB">
        <authorList>
            <consortium name="Ensembl"/>
        </authorList>
    </citation>
    <scope>IDENTIFICATION</scope>
</reference>
<dbReference type="InterPro" id="IPR015955">
    <property type="entry name" value="Lactate_DH/Glyco_Ohase_4_C"/>
</dbReference>
<keyword evidence="2" id="KW-0963">Cytoplasm</keyword>
<name>A0A452RF64_URSAM</name>
<organism evidence="6 7">
    <name type="scientific">Ursus americanus</name>
    <name type="common">American black bear</name>
    <name type="synonym">Euarctos americanus</name>
    <dbReference type="NCBI Taxonomy" id="9643"/>
    <lineage>
        <taxon>Eukaryota</taxon>
        <taxon>Metazoa</taxon>
        <taxon>Chordata</taxon>
        <taxon>Craniata</taxon>
        <taxon>Vertebrata</taxon>
        <taxon>Euteleostomi</taxon>
        <taxon>Mammalia</taxon>
        <taxon>Eutheria</taxon>
        <taxon>Laurasiatheria</taxon>
        <taxon>Carnivora</taxon>
        <taxon>Caniformia</taxon>
        <taxon>Ursidae</taxon>
        <taxon>Ursus</taxon>
    </lineage>
</organism>
<dbReference type="InterPro" id="IPR036291">
    <property type="entry name" value="NAD(P)-bd_dom_sf"/>
</dbReference>
<dbReference type="STRING" id="9643.ENSUAMP00000017482"/>
<evidence type="ECO:0000256" key="1">
    <source>
        <dbReference type="ARBA" id="ARBA00004496"/>
    </source>
</evidence>
<dbReference type="GO" id="GO:0004459">
    <property type="term" value="F:L-lactate dehydrogenase (NAD+) activity"/>
    <property type="evidence" value="ECO:0007669"/>
    <property type="project" value="UniProtKB-EC"/>
</dbReference>
<comment type="subcellular location">
    <subcellularLocation>
        <location evidence="1">Cytoplasm</location>
    </subcellularLocation>
</comment>
<comment type="catalytic activity">
    <reaction evidence="5">
        <text>(S)-lactate + NAD(+) = pyruvate + NADH + H(+)</text>
        <dbReference type="Rhea" id="RHEA:23444"/>
        <dbReference type="ChEBI" id="CHEBI:15361"/>
        <dbReference type="ChEBI" id="CHEBI:15378"/>
        <dbReference type="ChEBI" id="CHEBI:16651"/>
        <dbReference type="ChEBI" id="CHEBI:57540"/>
        <dbReference type="ChEBI" id="CHEBI:57945"/>
        <dbReference type="EC" id="1.1.1.27"/>
    </reaction>
    <physiologicalReaction direction="left-to-right" evidence="5">
        <dbReference type="Rhea" id="RHEA:23445"/>
    </physiologicalReaction>
    <physiologicalReaction direction="right-to-left" evidence="5">
        <dbReference type="Rhea" id="RHEA:23446"/>
    </physiologicalReaction>
</comment>
<evidence type="ECO:0000313" key="7">
    <source>
        <dbReference type="Proteomes" id="UP000291022"/>
    </source>
</evidence>
<keyword evidence="3" id="KW-0520">NAD</keyword>
<evidence type="ECO:0000256" key="4">
    <source>
        <dbReference type="ARBA" id="ARBA00033729"/>
    </source>
</evidence>
<keyword evidence="7" id="KW-1185">Reference proteome</keyword>
<dbReference type="SUPFAM" id="SSF51735">
    <property type="entry name" value="NAD(P)-binding Rossmann-fold domains"/>
    <property type="match status" value="1"/>
</dbReference>
<dbReference type="GeneTree" id="ENSGT00940000153525"/>
<evidence type="ECO:0000313" key="6">
    <source>
        <dbReference type="Ensembl" id="ENSUAMP00000017482.1"/>
    </source>
</evidence>
<dbReference type="AlphaFoldDB" id="A0A452RF64"/>
<accession>A0A452RF64</accession>
<dbReference type="Proteomes" id="UP000291022">
    <property type="component" value="Unassembled WGS sequence"/>
</dbReference>
<evidence type="ECO:0000256" key="5">
    <source>
        <dbReference type="ARBA" id="ARBA00048275"/>
    </source>
</evidence>
<evidence type="ECO:0000256" key="2">
    <source>
        <dbReference type="ARBA" id="ARBA00022490"/>
    </source>
</evidence>
<sequence>MEITRPVKTQLPPWTWVCERGEQRVGAGHTADIHCLLLTAATTVPRAFSLSCTKATLLEKLIALVAEEEAMVPNNKSIAAGVGYIDMARAIGILGNSLADELALVGCFGRSTPKRNEASQAQEGAHFFRFPSPADSHILTYVTWKITRLSEHHVMGSECNLESARLRHFTAEKLGIHPSGCRVWGEPGVSSEALWSGVNVASKEVHKMVTGSAYEAIKPERYTCWAVG</sequence>
<dbReference type="Ensembl" id="ENSUAMT00000019562.1">
    <property type="protein sequence ID" value="ENSUAMP00000017482.1"/>
    <property type="gene ID" value="ENSUAMG00000013873.1"/>
</dbReference>
<evidence type="ECO:0000256" key="3">
    <source>
        <dbReference type="ARBA" id="ARBA00023027"/>
    </source>
</evidence>
<dbReference type="GO" id="GO:0006089">
    <property type="term" value="P:lactate metabolic process"/>
    <property type="evidence" value="ECO:0007669"/>
    <property type="project" value="TreeGrafter"/>
</dbReference>
<proteinExistence type="predicted"/>
<reference evidence="7" key="1">
    <citation type="submission" date="2016-06" db="EMBL/GenBank/DDBJ databases">
        <title>De novo assembly and RNA-Seq shows season-dependent expression and editing in black bear kidneys.</title>
        <authorList>
            <person name="Korstanje R."/>
            <person name="Srivastava A."/>
            <person name="Sarsani V.K."/>
            <person name="Sheehan S.M."/>
            <person name="Seger R.L."/>
            <person name="Barter M.E."/>
            <person name="Lindqvist C."/>
            <person name="Brody L.C."/>
            <person name="Mullikin J.C."/>
        </authorList>
    </citation>
    <scope>NUCLEOTIDE SEQUENCE [LARGE SCALE GENOMIC DNA]</scope>
</reference>
<reference evidence="6" key="3">
    <citation type="submission" date="2025-09" db="UniProtKB">
        <authorList>
            <consortium name="Ensembl"/>
        </authorList>
    </citation>
    <scope>IDENTIFICATION</scope>
</reference>